<reference evidence="2" key="1">
    <citation type="journal article" date="2020" name="Fungal Divers.">
        <title>Resolving the Mortierellaceae phylogeny through synthesis of multi-gene phylogenetics and phylogenomics.</title>
        <authorList>
            <person name="Vandepol N."/>
            <person name="Liber J."/>
            <person name="Desiro A."/>
            <person name="Na H."/>
            <person name="Kennedy M."/>
            <person name="Barry K."/>
            <person name="Grigoriev I.V."/>
            <person name="Miller A.N."/>
            <person name="O'Donnell K."/>
            <person name="Stajich J.E."/>
            <person name="Bonito G."/>
        </authorList>
    </citation>
    <scope>NUCLEOTIDE SEQUENCE</scope>
    <source>
        <strain evidence="2">BC1065</strain>
    </source>
</reference>
<feature type="region of interest" description="Disordered" evidence="1">
    <location>
        <begin position="1"/>
        <end position="36"/>
    </location>
</feature>
<feature type="region of interest" description="Disordered" evidence="1">
    <location>
        <begin position="67"/>
        <end position="91"/>
    </location>
</feature>
<dbReference type="Proteomes" id="UP000807716">
    <property type="component" value="Unassembled WGS sequence"/>
</dbReference>
<organism evidence="2 3">
    <name type="scientific">Actinomortierella ambigua</name>
    <dbReference type="NCBI Taxonomy" id="1343610"/>
    <lineage>
        <taxon>Eukaryota</taxon>
        <taxon>Fungi</taxon>
        <taxon>Fungi incertae sedis</taxon>
        <taxon>Mucoromycota</taxon>
        <taxon>Mortierellomycotina</taxon>
        <taxon>Mortierellomycetes</taxon>
        <taxon>Mortierellales</taxon>
        <taxon>Mortierellaceae</taxon>
        <taxon>Actinomortierella</taxon>
    </lineage>
</organism>
<accession>A0A9P6Q6K2</accession>
<evidence type="ECO:0000313" key="3">
    <source>
        <dbReference type="Proteomes" id="UP000807716"/>
    </source>
</evidence>
<gene>
    <name evidence="2" type="ORF">DFQ27_002822</name>
</gene>
<feature type="compositionally biased region" description="Polar residues" evidence="1">
    <location>
        <begin position="201"/>
        <end position="213"/>
    </location>
</feature>
<evidence type="ECO:0000256" key="1">
    <source>
        <dbReference type="SAM" id="MobiDB-lite"/>
    </source>
</evidence>
<feature type="compositionally biased region" description="Low complexity" evidence="1">
    <location>
        <begin position="1"/>
        <end position="14"/>
    </location>
</feature>
<feature type="region of interest" description="Disordered" evidence="1">
    <location>
        <begin position="400"/>
        <end position="420"/>
    </location>
</feature>
<name>A0A9P6Q6K2_9FUNG</name>
<comment type="caution">
    <text evidence="2">The sequence shown here is derived from an EMBL/GenBank/DDBJ whole genome shotgun (WGS) entry which is preliminary data.</text>
</comment>
<evidence type="ECO:0000313" key="2">
    <source>
        <dbReference type="EMBL" id="KAG0261665.1"/>
    </source>
</evidence>
<sequence>MTSRHSSPGNNSTPSPTPARRRQPGTRLDSGAGGKNPVAASSLSLLRALFMHALSYWVFRVRRPRPYSNKSSPQAAPPHMATSTDSYSGSPTRVRQTWRKWFSGFGTLTPTSTKPMHSHRHFHINTLSSSTYYSSLSGTTHSNLFSSNNTNTNTNRTHDIYTSTVQPYVDLYSQADTDCSIKKRRKEPDDENSANIGIKQAKTTNSGTGPSQTPGKKKPDKPKFNKPTVPKNCSFVREETAPGASANLTRPDGEQPVQQADSTAPTSEPSAGEIVLAKDHSLLLSIENSHATSVGSDFSTPLASDEMEVDARDLDVKTPMSDGLAADLSSIVDSTIGQYVQELGSYHHKSETESAFEQEVWGAEEMEAIEALEAMELPDSTASQSIGQGSKRQFDKAMSLSEDVDGRKAKRRQQHTPIKRARAQQYDFNAQQQQDWLYVWTQWRKDWDTWQLLLQEKKPVATDDAQQMQIQAFAEYVQNLRFHIPQIISANACFLNSAVVGEMDLMKDLTETATRELGLEDDLETLDAEKQERRRWLERSITDLNNFSSNASTKQYQREPGPGNVSGVLNRGARAGSE</sequence>
<feature type="region of interest" description="Disordered" evidence="1">
    <location>
        <begin position="548"/>
        <end position="578"/>
    </location>
</feature>
<feature type="compositionally biased region" description="Polar residues" evidence="1">
    <location>
        <begin position="81"/>
        <end position="91"/>
    </location>
</feature>
<protein>
    <submittedName>
        <fullName evidence="2">Uncharacterized protein</fullName>
    </submittedName>
</protein>
<keyword evidence="3" id="KW-1185">Reference proteome</keyword>
<dbReference type="AlphaFoldDB" id="A0A9P6Q6K2"/>
<feature type="compositionally biased region" description="Basic residues" evidence="1">
    <location>
        <begin position="408"/>
        <end position="420"/>
    </location>
</feature>
<feature type="compositionally biased region" description="Polar residues" evidence="1">
    <location>
        <begin position="256"/>
        <end position="269"/>
    </location>
</feature>
<proteinExistence type="predicted"/>
<feature type="region of interest" description="Disordered" evidence="1">
    <location>
        <begin position="182"/>
        <end position="270"/>
    </location>
</feature>
<dbReference type="EMBL" id="JAAAJB010000209">
    <property type="protein sequence ID" value="KAG0261665.1"/>
    <property type="molecule type" value="Genomic_DNA"/>
</dbReference>